<dbReference type="InterPro" id="IPR042094">
    <property type="entry name" value="T2SS_GspF_sf"/>
</dbReference>
<feature type="transmembrane region" description="Helical" evidence="12">
    <location>
        <begin position="239"/>
        <end position="256"/>
    </location>
</feature>
<dbReference type="FunFam" id="1.20.81.30:FF:000001">
    <property type="entry name" value="Type II secretion system protein F"/>
    <property type="match status" value="2"/>
</dbReference>
<keyword evidence="9 12" id="KW-0472">Membrane</keyword>
<name>A0A6C2U6I2_PONDE</name>
<dbReference type="PANTHER" id="PTHR30012">
    <property type="entry name" value="GENERAL SECRETION PATHWAY PROTEIN"/>
    <property type="match status" value="1"/>
</dbReference>
<evidence type="ECO:0000256" key="4">
    <source>
        <dbReference type="ARBA" id="ARBA00022448"/>
    </source>
</evidence>
<feature type="transmembrane region" description="Helical" evidence="12">
    <location>
        <begin position="184"/>
        <end position="205"/>
    </location>
</feature>
<dbReference type="InterPro" id="IPR003004">
    <property type="entry name" value="GspF/PilC"/>
</dbReference>
<dbReference type="InterPro" id="IPR018076">
    <property type="entry name" value="T2SS_GspF_dom"/>
</dbReference>
<dbReference type="AlphaFoldDB" id="A0A6C2U6I2"/>
<dbReference type="Pfam" id="PF00482">
    <property type="entry name" value="T2SSF"/>
    <property type="match status" value="2"/>
</dbReference>
<dbReference type="PROSITE" id="PS00874">
    <property type="entry name" value="T2SP_F"/>
    <property type="match status" value="1"/>
</dbReference>
<dbReference type="PANTHER" id="PTHR30012:SF0">
    <property type="entry name" value="TYPE II SECRETION SYSTEM PROTEIN F-RELATED"/>
    <property type="match status" value="1"/>
</dbReference>
<evidence type="ECO:0000256" key="2">
    <source>
        <dbReference type="ARBA" id="ARBA00004429"/>
    </source>
</evidence>
<keyword evidence="4 11" id="KW-0813">Transport</keyword>
<dbReference type="Gene3D" id="1.20.81.30">
    <property type="entry name" value="Type II secretion system (T2SS), domain F"/>
    <property type="match status" value="2"/>
</dbReference>
<dbReference type="GO" id="GO:0005886">
    <property type="term" value="C:plasma membrane"/>
    <property type="evidence" value="ECO:0007669"/>
    <property type="project" value="UniProtKB-SubCell"/>
</dbReference>
<feature type="domain" description="Type II secretion system protein GspF" evidence="13">
    <location>
        <begin position="288"/>
        <end position="410"/>
    </location>
</feature>
<feature type="domain" description="Type II secretion system protein GspF" evidence="13">
    <location>
        <begin position="84"/>
        <end position="206"/>
    </location>
</feature>
<evidence type="ECO:0000256" key="11">
    <source>
        <dbReference type="RuleBase" id="RU003923"/>
    </source>
</evidence>
<evidence type="ECO:0000256" key="12">
    <source>
        <dbReference type="SAM" id="Phobius"/>
    </source>
</evidence>
<feature type="transmembrane region" description="Helical" evidence="12">
    <location>
        <begin position="391"/>
        <end position="415"/>
    </location>
</feature>
<keyword evidence="6" id="KW-0997">Cell inner membrane</keyword>
<evidence type="ECO:0000256" key="3">
    <source>
        <dbReference type="ARBA" id="ARBA00005745"/>
    </source>
</evidence>
<keyword evidence="7 11" id="KW-0812">Transmembrane</keyword>
<comment type="subcellular location">
    <subcellularLocation>
        <location evidence="2">Cell inner membrane</location>
        <topology evidence="2">Multi-pass membrane protein</topology>
    </subcellularLocation>
    <subcellularLocation>
        <location evidence="11">Cell membrane</location>
        <topology evidence="11">Multi-pass membrane protein</topology>
    </subcellularLocation>
</comment>
<dbReference type="GO" id="GO:0009306">
    <property type="term" value="P:protein secretion"/>
    <property type="evidence" value="ECO:0007669"/>
    <property type="project" value="InterPro"/>
</dbReference>
<evidence type="ECO:0000256" key="1">
    <source>
        <dbReference type="ARBA" id="ARBA00002684"/>
    </source>
</evidence>
<keyword evidence="5" id="KW-1003">Cell membrane</keyword>
<reference evidence="14 15" key="1">
    <citation type="submission" date="2019-04" db="EMBL/GenBank/DDBJ databases">
        <authorList>
            <person name="Van Vliet M D."/>
        </authorList>
    </citation>
    <scope>NUCLEOTIDE SEQUENCE [LARGE SCALE GENOMIC DNA]</scope>
    <source>
        <strain evidence="14 15">F1</strain>
    </source>
</reference>
<evidence type="ECO:0000256" key="7">
    <source>
        <dbReference type="ARBA" id="ARBA00022692"/>
    </source>
</evidence>
<gene>
    <name evidence="14" type="primary">epsF_2</name>
    <name evidence="14" type="ORF">PDESU_03576</name>
</gene>
<evidence type="ECO:0000259" key="13">
    <source>
        <dbReference type="Pfam" id="PF00482"/>
    </source>
</evidence>
<evidence type="ECO:0000256" key="6">
    <source>
        <dbReference type="ARBA" id="ARBA00022519"/>
    </source>
</evidence>
<keyword evidence="15" id="KW-1185">Reference proteome</keyword>
<evidence type="ECO:0000256" key="8">
    <source>
        <dbReference type="ARBA" id="ARBA00022989"/>
    </source>
</evidence>
<comment type="function">
    <text evidence="1">Component of the type II secretion system inner membrane complex required for the energy-dependent secretion of extracellular factors such as proteases and toxins from the periplasm.</text>
</comment>
<evidence type="ECO:0000313" key="14">
    <source>
        <dbReference type="EMBL" id="VGO14996.1"/>
    </source>
</evidence>
<accession>A0A6C2U6I2</accession>
<dbReference type="EMBL" id="CAAHFG010000002">
    <property type="protein sequence ID" value="VGO14996.1"/>
    <property type="molecule type" value="Genomic_DNA"/>
</dbReference>
<evidence type="ECO:0000256" key="5">
    <source>
        <dbReference type="ARBA" id="ARBA00022475"/>
    </source>
</evidence>
<keyword evidence="8 12" id="KW-1133">Transmembrane helix</keyword>
<comment type="similarity">
    <text evidence="3 11">Belongs to the GSP F family.</text>
</comment>
<protein>
    <recommendedName>
        <fullName evidence="10">General secretion pathway protein F</fullName>
    </recommendedName>
</protein>
<evidence type="ECO:0000256" key="10">
    <source>
        <dbReference type="ARBA" id="ARBA00030750"/>
    </source>
</evidence>
<dbReference type="Proteomes" id="UP000366872">
    <property type="component" value="Unassembled WGS sequence"/>
</dbReference>
<dbReference type="RefSeq" id="WP_136080612.1">
    <property type="nucleotide sequence ID" value="NZ_CAAHFG010000002.1"/>
</dbReference>
<organism evidence="14 15">
    <name type="scientific">Pontiella desulfatans</name>
    <dbReference type="NCBI Taxonomy" id="2750659"/>
    <lineage>
        <taxon>Bacteria</taxon>
        <taxon>Pseudomonadati</taxon>
        <taxon>Kiritimatiellota</taxon>
        <taxon>Kiritimatiellia</taxon>
        <taxon>Kiritimatiellales</taxon>
        <taxon>Pontiellaceae</taxon>
        <taxon>Pontiella</taxon>
    </lineage>
</organism>
<evidence type="ECO:0000313" key="15">
    <source>
        <dbReference type="Proteomes" id="UP000366872"/>
    </source>
</evidence>
<dbReference type="PRINTS" id="PR00812">
    <property type="entry name" value="BCTERIALGSPF"/>
</dbReference>
<sequence length="419" mass="45237">MPKFRYIAHDINGAEKTGTVNAPNQAAASAQLKGKGLFPTEVTGTELQLPAAGKKKARGAGLDLEIRLPASMTVVRPKQLMVLTRQMATLIHAGLPLLRGLHVLERQEKNAALKKAVGEIAESIEGGSTFADALALHPRIFNKLYINMVKAGEAGGILDVVLERLASYMEKAQKIMNKVKSAMTYPLVVLLASSGIMVFLMVAIIPRFEKIFADMLEGRSLPPLTLFVMGVSERIQHQWPYGLAILAGVAVLVSVLKRFRLGRVVLDTLKLSFPLFGNLTRMAVLARFARTLGTLMESGVPVLQALTIVKETCNNEIVADAVQDIHDNIKEGEPMAAPVEANRIFPPIFGGMVEVGEETGELPAMLLKTADMYEDEVDNTVAALSSIIEPVLIVLLALVVGTIVIAMFLPMVSIIGNLS</sequence>
<evidence type="ECO:0000256" key="9">
    <source>
        <dbReference type="ARBA" id="ARBA00023136"/>
    </source>
</evidence>
<dbReference type="InterPro" id="IPR001992">
    <property type="entry name" value="T2SS_GspF/T4SS_PilC_CS"/>
</dbReference>
<proteinExistence type="inferred from homology"/>